<dbReference type="Proteomes" id="UP000315434">
    <property type="component" value="Unassembled WGS sequence"/>
</dbReference>
<dbReference type="EMBL" id="SGNY01000013">
    <property type="protein sequence ID" value="TRA95363.1"/>
    <property type="molecule type" value="Genomic_DNA"/>
</dbReference>
<evidence type="ECO:0000256" key="1">
    <source>
        <dbReference type="SAM" id="MobiDB-lite"/>
    </source>
</evidence>
<accession>A0A546X3N4</accession>
<gene>
    <name evidence="2" type="ORF">EXN68_26075</name>
</gene>
<organism evidence="2 3">
    <name type="scientific">Rhizobium rhizogenes</name>
    <name type="common">Agrobacterium rhizogenes</name>
    <dbReference type="NCBI Taxonomy" id="359"/>
    <lineage>
        <taxon>Bacteria</taxon>
        <taxon>Pseudomonadati</taxon>
        <taxon>Pseudomonadota</taxon>
        <taxon>Alphaproteobacteria</taxon>
        <taxon>Hyphomicrobiales</taxon>
        <taxon>Rhizobiaceae</taxon>
        <taxon>Rhizobium/Agrobacterium group</taxon>
        <taxon>Rhizobium</taxon>
    </lineage>
</organism>
<evidence type="ECO:0000313" key="2">
    <source>
        <dbReference type="EMBL" id="TRA95363.1"/>
    </source>
</evidence>
<reference evidence="2 3" key="1">
    <citation type="journal article" date="2019" name="Appl. Microbiol. Biotechnol.">
        <title>Differential efficiency of wild type rhizogenic strains for rol gene transformation of plants.</title>
        <authorList>
            <person name="Desmet S."/>
            <person name="De Keyser E."/>
            <person name="Van Vaerenbergh J."/>
            <person name="Baeyen S."/>
            <person name="Van Huylenbroeck J."/>
            <person name="Geelen D."/>
            <person name="Dhooghe E."/>
        </authorList>
    </citation>
    <scope>NUCLEOTIDE SEQUENCE [LARGE SCALE GENOMIC DNA]</scope>
    <source>
        <strain evidence="2 3">GBBC3284</strain>
    </source>
</reference>
<proteinExistence type="predicted"/>
<name>A0A546X3N4_RHIRH</name>
<comment type="caution">
    <text evidence="2">The sequence shown here is derived from an EMBL/GenBank/DDBJ whole genome shotgun (WGS) entry which is preliminary data.</text>
</comment>
<sequence length="270" mass="29763">MLVAMATGYLDHNLHTTTYFRNLEQTEKAAVSFLFGEAFTHWCAQDRMNIEYLVHVAGLRSCTWGAATTPVTPKPGAVPPAPKSRPDFIGIRRTERHVFESKGRIRRPSTAAVNKALGQVSALHSINGRPPTTRCASFFMMKASGPEGKVVDPPKGGEGISVRFDEHEAIARAYAFFLDGDGEGLGADVGAGYVGREIDDGVFLGVDKEVLSLVSERPPNAFARRRRINELFAMLEDKAQFYAARRDREASPGPDGLLLIDRRPRFRSRS</sequence>
<dbReference type="AlphaFoldDB" id="A0A546X3N4"/>
<protein>
    <submittedName>
        <fullName evidence="2">Uncharacterized protein</fullName>
    </submittedName>
</protein>
<evidence type="ECO:0000313" key="3">
    <source>
        <dbReference type="Proteomes" id="UP000315434"/>
    </source>
</evidence>
<feature type="region of interest" description="Disordered" evidence="1">
    <location>
        <begin position="245"/>
        <end position="270"/>
    </location>
</feature>
<dbReference type="OrthoDB" id="8264197at2"/>